<evidence type="ECO:0000313" key="2">
    <source>
        <dbReference type="EMBL" id="QHU15377.1"/>
    </source>
</evidence>
<name>A0A6C0KF33_9ZZZZ</name>
<organism evidence="2">
    <name type="scientific">viral metagenome</name>
    <dbReference type="NCBI Taxonomy" id="1070528"/>
    <lineage>
        <taxon>unclassified sequences</taxon>
        <taxon>metagenomes</taxon>
        <taxon>organismal metagenomes</taxon>
    </lineage>
</organism>
<keyword evidence="1" id="KW-0812">Transmembrane</keyword>
<keyword evidence="1" id="KW-0472">Membrane</keyword>
<dbReference type="AlphaFoldDB" id="A0A6C0KF33"/>
<protein>
    <submittedName>
        <fullName evidence="2">Uncharacterized protein</fullName>
    </submittedName>
</protein>
<accession>A0A6C0KF33</accession>
<feature type="transmembrane region" description="Helical" evidence="1">
    <location>
        <begin position="6"/>
        <end position="23"/>
    </location>
</feature>
<dbReference type="EMBL" id="MN740855">
    <property type="protein sequence ID" value="QHU15377.1"/>
    <property type="molecule type" value="Genomic_DNA"/>
</dbReference>
<keyword evidence="1" id="KW-1133">Transmembrane helix</keyword>
<reference evidence="2" key="1">
    <citation type="journal article" date="2020" name="Nature">
        <title>Giant virus diversity and host interactions through global metagenomics.</title>
        <authorList>
            <person name="Schulz F."/>
            <person name="Roux S."/>
            <person name="Paez-Espino D."/>
            <person name="Jungbluth S."/>
            <person name="Walsh D.A."/>
            <person name="Denef V.J."/>
            <person name="McMahon K.D."/>
            <person name="Konstantinidis K.T."/>
            <person name="Eloe-Fadrosh E.A."/>
            <person name="Kyrpides N.C."/>
            <person name="Woyke T."/>
        </authorList>
    </citation>
    <scope>NUCLEOTIDE SEQUENCE</scope>
    <source>
        <strain evidence="2">GVMAG-S-1103017-68</strain>
    </source>
</reference>
<sequence>MRHEIWLFPIYIASIMFLSIATVRPQPVLTPLSLCPFALRRLPGAASLFSARWPSMQCVQSPGVLSRPCGEYTVPSDCQRAVRVDAQGRVWRGVCAYDPHEGCCPTPLDFGQASV</sequence>
<evidence type="ECO:0000256" key="1">
    <source>
        <dbReference type="SAM" id="Phobius"/>
    </source>
</evidence>
<proteinExistence type="predicted"/>